<evidence type="ECO:0000313" key="6">
    <source>
        <dbReference type="Proteomes" id="UP000231214"/>
    </source>
</evidence>
<keyword evidence="2" id="KW-0378">Hydrolase</keyword>
<evidence type="ECO:0000259" key="4">
    <source>
        <dbReference type="Pfam" id="PF01229"/>
    </source>
</evidence>
<feature type="domain" description="Glycosyl hydrolases family 39 N-terminal catalytic" evidence="4">
    <location>
        <begin position="44"/>
        <end position="436"/>
    </location>
</feature>
<organism evidence="5 6">
    <name type="scientific">Candidatus Shapirobacteria bacterium CG09_land_8_20_14_0_10_49_15</name>
    <dbReference type="NCBI Taxonomy" id="1974482"/>
    <lineage>
        <taxon>Bacteria</taxon>
        <taxon>Candidatus Shapironibacteriota</taxon>
    </lineage>
</organism>
<dbReference type="GO" id="GO:0004553">
    <property type="term" value="F:hydrolase activity, hydrolyzing O-glycosyl compounds"/>
    <property type="evidence" value="ECO:0007669"/>
    <property type="project" value="TreeGrafter"/>
</dbReference>
<proteinExistence type="inferred from homology"/>
<comment type="similarity">
    <text evidence="1">Belongs to the glycosyl hydrolase 39 family.</text>
</comment>
<dbReference type="Proteomes" id="UP000231214">
    <property type="component" value="Unassembled WGS sequence"/>
</dbReference>
<dbReference type="PANTHER" id="PTHR12631:SF10">
    <property type="entry name" value="BETA-XYLOSIDASE-LIKE PROTEIN-RELATED"/>
    <property type="match status" value="1"/>
</dbReference>
<dbReference type="Gene3D" id="3.20.20.80">
    <property type="entry name" value="Glycosidases"/>
    <property type="match status" value="1"/>
</dbReference>
<protein>
    <recommendedName>
        <fullName evidence="4">Glycosyl hydrolases family 39 N-terminal catalytic domain-containing protein</fullName>
    </recommendedName>
</protein>
<dbReference type="AlphaFoldDB" id="A0A2M6XBB7"/>
<dbReference type="EMBL" id="PEZK01000010">
    <property type="protein sequence ID" value="PIU02367.1"/>
    <property type="molecule type" value="Genomic_DNA"/>
</dbReference>
<gene>
    <name evidence="5" type="ORF">COT66_00590</name>
</gene>
<accession>A0A2M6XBB7</accession>
<evidence type="ECO:0000256" key="2">
    <source>
        <dbReference type="ARBA" id="ARBA00022801"/>
    </source>
</evidence>
<dbReference type="InterPro" id="IPR049166">
    <property type="entry name" value="GH39_cat"/>
</dbReference>
<evidence type="ECO:0000313" key="5">
    <source>
        <dbReference type="EMBL" id="PIU02367.1"/>
    </source>
</evidence>
<reference evidence="6" key="1">
    <citation type="submission" date="2017-09" db="EMBL/GenBank/DDBJ databases">
        <title>Depth-based differentiation of microbial function through sediment-hosted aquifers and enrichment of novel symbionts in the deep terrestrial subsurface.</title>
        <authorList>
            <person name="Probst A.J."/>
            <person name="Ladd B."/>
            <person name="Jarett J.K."/>
            <person name="Geller-Mcgrath D.E."/>
            <person name="Sieber C.M.K."/>
            <person name="Emerson J.B."/>
            <person name="Anantharaman K."/>
            <person name="Thomas B.C."/>
            <person name="Malmstrom R."/>
            <person name="Stieglmeier M."/>
            <person name="Klingl A."/>
            <person name="Woyke T."/>
            <person name="Ryan C.M."/>
            <person name="Banfield J.F."/>
        </authorList>
    </citation>
    <scope>NUCLEOTIDE SEQUENCE [LARGE SCALE GENOMIC DNA]</scope>
</reference>
<evidence type="ECO:0000256" key="3">
    <source>
        <dbReference type="ARBA" id="ARBA00023295"/>
    </source>
</evidence>
<dbReference type="SUPFAM" id="SSF51445">
    <property type="entry name" value="(Trans)glycosidases"/>
    <property type="match status" value="1"/>
</dbReference>
<dbReference type="Pfam" id="PF01229">
    <property type="entry name" value="Glyco_hydro_39"/>
    <property type="match status" value="1"/>
</dbReference>
<dbReference type="InterPro" id="IPR051923">
    <property type="entry name" value="Glycosyl_Hydrolase_39"/>
</dbReference>
<name>A0A2M6XBB7_9BACT</name>
<evidence type="ECO:0000256" key="1">
    <source>
        <dbReference type="ARBA" id="ARBA00008875"/>
    </source>
</evidence>
<sequence length="471" mass="52568">MIKLVIKKSLKITILLIGLPVAVVLIGRATRLLPLASVAPANIVVEAGTDLGPLELVWQSLAQGGEEKDAFDAVIALVTALKPTYIRIDHLYDFYHVVAKNGDQLTFTWAELDKVVDQILQMGAKPFITLSYMPPVIAKNGDITAEPENWQDWQTVVQRTVAHFSGRQARNINGVIYEVWNEPDLFGGWTIKPSASEGRDYRLLYHYAAKGAGQAQNTNDFQIGGPGTTAPYQDWTDSFLQYIREHQLRLDFYSWHRYSLDPQTFGQDIDQVNSWLAANGKANLPKYLTEWGSDPKNNPNHDNQVDAAHLIATASQLAQRVDLAMIFEIKDGPDPAGKQFWGRWGLLTHEATDEQVIKKPKYQALQLLSKITGRRLVLTGGNDFVTGLASKSAAGQTVRLILTNYDHQGKRFETVPITVKGLANGAYVVKITWLDQPEEASLFIVNDGTFHQEFPFSPNSILLLELFKTIN</sequence>
<dbReference type="InterPro" id="IPR017853">
    <property type="entry name" value="GH"/>
</dbReference>
<comment type="caution">
    <text evidence="5">The sequence shown here is derived from an EMBL/GenBank/DDBJ whole genome shotgun (WGS) entry which is preliminary data.</text>
</comment>
<keyword evidence="3" id="KW-0326">Glycosidase</keyword>
<dbReference type="PANTHER" id="PTHR12631">
    <property type="entry name" value="ALPHA-L-IDURONIDASE"/>
    <property type="match status" value="1"/>
</dbReference>